<sequence>MKATVQYNDYVGSTAADISDFTTLEKYLEEIDVDIKRYHPIGVKFFTSYGDGCNVSILCEDMANDNSLVELRLDEMSIPDFFSLFKRLEVILHLKSSGDRDITQSITINIDPIKKEKLIQFGFSEDGDIYTKKYANGIIATLYNEGEGVIPHADFKDKDYPYSIVYKMSDIEQLDNNWNKGNLNF</sequence>
<protein>
    <submittedName>
        <fullName evidence="1">Uncharacterized protein</fullName>
    </submittedName>
</protein>
<dbReference type="RefSeq" id="WP_147441470.1">
    <property type="nucleotide sequence ID" value="NZ_RAZM01000059.1"/>
</dbReference>
<dbReference type="AlphaFoldDB" id="A0A3L7YYA3"/>
<gene>
    <name evidence="1" type="ORF">D7Y07_14875</name>
</gene>
<evidence type="ECO:0000313" key="1">
    <source>
        <dbReference type="EMBL" id="RLT79194.1"/>
    </source>
</evidence>
<comment type="caution">
    <text evidence="1">The sequence shown here is derived from an EMBL/GenBank/DDBJ whole genome shotgun (WGS) entry which is preliminary data.</text>
</comment>
<dbReference type="Proteomes" id="UP000267159">
    <property type="component" value="Unassembled WGS sequence"/>
</dbReference>
<name>A0A3L7YYA3_9BACE</name>
<organism evidence="1 2">
    <name type="scientific">Bacteroides acidifaciens</name>
    <dbReference type="NCBI Taxonomy" id="85831"/>
    <lineage>
        <taxon>Bacteria</taxon>
        <taxon>Pseudomonadati</taxon>
        <taxon>Bacteroidota</taxon>
        <taxon>Bacteroidia</taxon>
        <taxon>Bacteroidales</taxon>
        <taxon>Bacteroidaceae</taxon>
        <taxon>Bacteroides</taxon>
    </lineage>
</organism>
<evidence type="ECO:0000313" key="2">
    <source>
        <dbReference type="Proteomes" id="UP000267159"/>
    </source>
</evidence>
<reference evidence="1 2" key="1">
    <citation type="submission" date="2018-09" db="EMBL/GenBank/DDBJ databases">
        <title>Murine metabolic-syndrome-specific gut microbial biobank.</title>
        <authorList>
            <person name="Liu C."/>
        </authorList>
    </citation>
    <scope>NUCLEOTIDE SEQUENCE [LARGE SCALE GENOMIC DNA]</scope>
    <source>
        <strain evidence="1 2">0.1X-D8-26</strain>
    </source>
</reference>
<accession>A0A3L7YYA3</accession>
<proteinExistence type="predicted"/>
<dbReference type="EMBL" id="RAZM01000059">
    <property type="protein sequence ID" value="RLT79194.1"/>
    <property type="molecule type" value="Genomic_DNA"/>
</dbReference>